<dbReference type="InterPro" id="IPR036873">
    <property type="entry name" value="Rhodanese-like_dom_sf"/>
</dbReference>
<dbReference type="GO" id="GO:0005829">
    <property type="term" value="C:cytosol"/>
    <property type="evidence" value="ECO:0007669"/>
    <property type="project" value="TreeGrafter"/>
</dbReference>
<dbReference type="CDD" id="cd14566">
    <property type="entry name" value="DSP_MKP_classII"/>
    <property type="match status" value="1"/>
</dbReference>
<accession>A0A0A9YYM7</accession>
<evidence type="ECO:0000256" key="1">
    <source>
        <dbReference type="ARBA" id="ARBA00008601"/>
    </source>
</evidence>
<evidence type="ECO:0000313" key="10">
    <source>
        <dbReference type="EMBL" id="JAG36198.1"/>
    </source>
</evidence>
<dbReference type="InterPro" id="IPR008343">
    <property type="entry name" value="MKP"/>
</dbReference>
<evidence type="ECO:0000256" key="4">
    <source>
        <dbReference type="ARBA" id="ARBA00022912"/>
    </source>
</evidence>
<comment type="similarity">
    <text evidence="1">Belongs to the protein-tyrosine phosphatase family. Non-receptor class dual specificity subfamily.</text>
</comment>
<protein>
    <recommendedName>
        <fullName evidence="2">protein-tyrosine-phosphatase</fullName>
        <ecNumber evidence="2">3.1.3.48</ecNumber>
    </recommendedName>
</protein>
<evidence type="ECO:0000313" key="11">
    <source>
        <dbReference type="EMBL" id="JAG51418.1"/>
    </source>
</evidence>
<feature type="domain" description="Tyrosine-protein phosphatase" evidence="6">
    <location>
        <begin position="180"/>
        <end position="325"/>
    </location>
</feature>
<reference evidence="12" key="4">
    <citation type="journal article" date="2016" name="Gigascience">
        <title>De novo construction of an expanded transcriptome assembly for the western tarnished plant bug, Lygus hesperus.</title>
        <authorList>
            <person name="Tassone E.E."/>
            <person name="Geib S.M."/>
            <person name="Hall B."/>
            <person name="Fabrick J.A."/>
            <person name="Brent C.S."/>
            <person name="Hull J.J."/>
        </authorList>
    </citation>
    <scope>NUCLEOTIDE SEQUENCE</scope>
</reference>
<evidence type="ECO:0000256" key="3">
    <source>
        <dbReference type="ARBA" id="ARBA00022801"/>
    </source>
</evidence>
<dbReference type="EMBL" id="GDHC01017980">
    <property type="protein sequence ID" value="JAQ00649.1"/>
    <property type="molecule type" value="Transcribed_RNA"/>
</dbReference>
<sequence length="373" mass="41735">MERTVTKDWLYKELRGAAGRLIILDCRSSNEFGDGHIRQAVNFSIPTIMLRRLGAGKIDLMSTIKSRDLKERLAGTYKEQRFVLYDENAGGSEVVNTLSRRLAQDGCDVVYLQDGFSEFRACYPEWCESIDDALSTSDPELPLMGLRSLRISNYGPTRCAKGRDKCICDIPCESGSFIEDDSLVEILPHLFLGNAANSEDLETLTKHNIKYILNVTPNLPNVFEASGDIKYMKIPITDHWSQDLTAHFPDSIEFIDEARNQEKGVLVHCVAGVSRSVTITLAYLMARHCLTMNDAFIWVRNRKPNIAPNFHFMEELARFEQDLFGKGDAKEGRSSASGRQSDASSGTFLSPLGIGQSPDSGIEFDRWTPNTGE</sequence>
<dbReference type="CDD" id="cd01446">
    <property type="entry name" value="DSP_MapKP"/>
    <property type="match status" value="1"/>
</dbReference>
<gene>
    <name evidence="10" type="primary">Mkp3_3</name>
    <name evidence="9" type="synonym">Mkp3_0</name>
    <name evidence="10" type="ORF">CM83_83750</name>
    <name evidence="9" type="ORF">CM83_83752</name>
    <name evidence="12" type="ORF">g.79710</name>
    <name evidence="13" type="ORF">g.79716</name>
</gene>
<dbReference type="GO" id="GO:0008330">
    <property type="term" value="F:protein tyrosine/threonine phosphatase activity"/>
    <property type="evidence" value="ECO:0007669"/>
    <property type="project" value="TreeGrafter"/>
</dbReference>
<dbReference type="InterPro" id="IPR029021">
    <property type="entry name" value="Prot-tyrosine_phosphatase-like"/>
</dbReference>
<evidence type="ECO:0000259" key="6">
    <source>
        <dbReference type="PROSITE" id="PS50054"/>
    </source>
</evidence>
<evidence type="ECO:0000313" key="13">
    <source>
        <dbReference type="EMBL" id="JAQ03378.1"/>
    </source>
</evidence>
<reference evidence="10" key="1">
    <citation type="journal article" date="2014" name="PLoS ONE">
        <title>Transcriptome-Based Identification of ABC Transporters in the Western Tarnished Plant Bug Lygus hesperus.</title>
        <authorList>
            <person name="Hull J.J."/>
            <person name="Chaney K."/>
            <person name="Geib S.M."/>
            <person name="Fabrick J.A."/>
            <person name="Brent C.S."/>
            <person name="Walsh D."/>
            <person name="Lavine L.C."/>
        </authorList>
    </citation>
    <scope>NUCLEOTIDE SEQUENCE</scope>
</reference>
<dbReference type="AlphaFoldDB" id="A0A0A9YYM7"/>
<keyword evidence="4" id="KW-0904">Protein phosphatase</keyword>
<keyword evidence="3" id="KW-0378">Hydrolase</keyword>
<dbReference type="Pfam" id="PF00581">
    <property type="entry name" value="Rhodanese"/>
    <property type="match status" value="1"/>
</dbReference>
<dbReference type="Gene3D" id="3.90.190.10">
    <property type="entry name" value="Protein tyrosine phosphatase superfamily"/>
    <property type="match status" value="1"/>
</dbReference>
<evidence type="ECO:0000313" key="9">
    <source>
        <dbReference type="EMBL" id="JAG36196.1"/>
    </source>
</evidence>
<dbReference type="EMBL" id="GDHC01015251">
    <property type="protein sequence ID" value="JAQ03378.1"/>
    <property type="molecule type" value="Transcribed_RNA"/>
</dbReference>
<dbReference type="SUPFAM" id="SSF52821">
    <property type="entry name" value="Rhodanese/Cell cycle control phosphatase"/>
    <property type="match status" value="1"/>
</dbReference>
<reference evidence="10" key="2">
    <citation type="submission" date="2014-07" db="EMBL/GenBank/DDBJ databases">
        <authorList>
            <person name="Hull J."/>
        </authorList>
    </citation>
    <scope>NUCLEOTIDE SEQUENCE</scope>
</reference>
<reference evidence="11" key="3">
    <citation type="submission" date="2014-09" db="EMBL/GenBank/DDBJ databases">
        <authorList>
            <person name="Magalhaes I.L.F."/>
            <person name="Oliveira U."/>
            <person name="Santos F.R."/>
            <person name="Vidigal T.H.D.A."/>
            <person name="Brescovit A.D."/>
            <person name="Santos A.J."/>
        </authorList>
    </citation>
    <scope>NUCLEOTIDE SEQUENCE</scope>
</reference>
<evidence type="ECO:0000259" key="8">
    <source>
        <dbReference type="PROSITE" id="PS50206"/>
    </source>
</evidence>
<proteinExistence type="inferred from homology"/>
<name>A0A0A9YYM7_LYGHE</name>
<dbReference type="GO" id="GO:0017017">
    <property type="term" value="F:MAP kinase tyrosine/serine/threonine phosphatase activity"/>
    <property type="evidence" value="ECO:0007669"/>
    <property type="project" value="InterPro"/>
</dbReference>
<dbReference type="InterPro" id="IPR020422">
    <property type="entry name" value="TYR_PHOSPHATASE_DUAL_dom"/>
</dbReference>
<dbReference type="GO" id="GO:0043409">
    <property type="term" value="P:negative regulation of MAPK cascade"/>
    <property type="evidence" value="ECO:0007669"/>
    <property type="project" value="TreeGrafter"/>
</dbReference>
<feature type="compositionally biased region" description="Low complexity" evidence="5">
    <location>
        <begin position="334"/>
        <end position="346"/>
    </location>
</feature>
<dbReference type="PROSITE" id="PS50056">
    <property type="entry name" value="TYR_PHOSPHATASE_2"/>
    <property type="match status" value="1"/>
</dbReference>
<dbReference type="Pfam" id="PF00782">
    <property type="entry name" value="DSPc"/>
    <property type="match status" value="1"/>
</dbReference>
<dbReference type="PANTHER" id="PTHR10159:SF519">
    <property type="entry name" value="DUAL SPECIFICITY PROTEIN PHOSPHATASE MPK3"/>
    <property type="match status" value="1"/>
</dbReference>
<feature type="domain" description="Tyrosine specific protein phosphatases" evidence="7">
    <location>
        <begin position="246"/>
        <end position="306"/>
    </location>
</feature>
<dbReference type="SMART" id="SM00195">
    <property type="entry name" value="DSPc"/>
    <property type="match status" value="1"/>
</dbReference>
<dbReference type="GO" id="GO:0033550">
    <property type="term" value="F:MAP kinase tyrosine phosphatase activity"/>
    <property type="evidence" value="ECO:0007669"/>
    <property type="project" value="TreeGrafter"/>
</dbReference>
<dbReference type="InterPro" id="IPR000340">
    <property type="entry name" value="Dual-sp_phosphatase_cat-dom"/>
</dbReference>
<dbReference type="PANTHER" id="PTHR10159">
    <property type="entry name" value="DUAL SPECIFICITY PROTEIN PHOSPHATASE"/>
    <property type="match status" value="1"/>
</dbReference>
<dbReference type="EMBL" id="GBRD01014408">
    <property type="protein sequence ID" value="JAG51418.1"/>
    <property type="molecule type" value="Transcribed_RNA"/>
</dbReference>
<dbReference type="PROSITE" id="PS50054">
    <property type="entry name" value="TYR_PHOSPHATASE_DUAL"/>
    <property type="match status" value="1"/>
</dbReference>
<dbReference type="Gene3D" id="3.40.250.10">
    <property type="entry name" value="Rhodanese-like domain"/>
    <property type="match status" value="1"/>
</dbReference>
<dbReference type="EMBL" id="GBHO01007406">
    <property type="protein sequence ID" value="JAG36198.1"/>
    <property type="molecule type" value="Transcribed_RNA"/>
</dbReference>
<evidence type="ECO:0000259" key="7">
    <source>
        <dbReference type="PROSITE" id="PS50056"/>
    </source>
</evidence>
<evidence type="ECO:0000313" key="12">
    <source>
        <dbReference type="EMBL" id="JAQ00649.1"/>
    </source>
</evidence>
<feature type="region of interest" description="Disordered" evidence="5">
    <location>
        <begin position="327"/>
        <end position="373"/>
    </location>
</feature>
<dbReference type="PRINTS" id="PR01764">
    <property type="entry name" value="MAPKPHPHTASE"/>
</dbReference>
<dbReference type="InterPro" id="IPR001763">
    <property type="entry name" value="Rhodanese-like_dom"/>
</dbReference>
<evidence type="ECO:0000256" key="2">
    <source>
        <dbReference type="ARBA" id="ARBA00013064"/>
    </source>
</evidence>
<dbReference type="SMART" id="SM00450">
    <property type="entry name" value="RHOD"/>
    <property type="match status" value="1"/>
</dbReference>
<organism evidence="10">
    <name type="scientific">Lygus hesperus</name>
    <name type="common">Western plant bug</name>
    <dbReference type="NCBI Taxonomy" id="30085"/>
    <lineage>
        <taxon>Eukaryota</taxon>
        <taxon>Metazoa</taxon>
        <taxon>Ecdysozoa</taxon>
        <taxon>Arthropoda</taxon>
        <taxon>Hexapoda</taxon>
        <taxon>Insecta</taxon>
        <taxon>Pterygota</taxon>
        <taxon>Neoptera</taxon>
        <taxon>Paraneoptera</taxon>
        <taxon>Hemiptera</taxon>
        <taxon>Heteroptera</taxon>
        <taxon>Panheteroptera</taxon>
        <taxon>Cimicomorpha</taxon>
        <taxon>Miridae</taxon>
        <taxon>Mirini</taxon>
        <taxon>Lygus</taxon>
    </lineage>
</organism>
<evidence type="ECO:0000256" key="5">
    <source>
        <dbReference type="SAM" id="MobiDB-lite"/>
    </source>
</evidence>
<dbReference type="FunFam" id="3.40.250.10:FF:000054">
    <property type="entry name" value="Dual specificity phosphatase 9"/>
    <property type="match status" value="1"/>
</dbReference>
<dbReference type="PROSITE" id="PS50206">
    <property type="entry name" value="RHODANESE_3"/>
    <property type="match status" value="1"/>
</dbReference>
<dbReference type="InterPro" id="IPR000387">
    <property type="entry name" value="Tyr_Pase_dom"/>
</dbReference>
<dbReference type="EC" id="3.1.3.48" evidence="2"/>
<dbReference type="SUPFAM" id="SSF52799">
    <property type="entry name" value="(Phosphotyrosine protein) phosphatases II"/>
    <property type="match status" value="1"/>
</dbReference>
<feature type="domain" description="Rhodanese" evidence="8">
    <location>
        <begin position="17"/>
        <end position="128"/>
    </location>
</feature>
<dbReference type="EMBL" id="GBHO01007408">
    <property type="protein sequence ID" value="JAG36196.1"/>
    <property type="molecule type" value="Transcribed_RNA"/>
</dbReference>